<reference evidence="2 3" key="1">
    <citation type="submission" date="2019-02" db="EMBL/GenBank/DDBJ databases">
        <title>Genomic Encyclopedia of Type Strains, Phase IV (KMG-IV): sequencing the most valuable type-strain genomes for metagenomic binning, comparative biology and taxonomic classification.</title>
        <authorList>
            <person name="Goeker M."/>
        </authorList>
    </citation>
    <scope>NUCLEOTIDE SEQUENCE [LARGE SCALE GENOMIC DNA]</scope>
    <source>
        <strain evidence="2 3">DSM 21223</strain>
    </source>
</reference>
<keyword evidence="1" id="KW-0472">Membrane</keyword>
<evidence type="ECO:0000256" key="1">
    <source>
        <dbReference type="SAM" id="Phobius"/>
    </source>
</evidence>
<comment type="caution">
    <text evidence="2">The sequence shown here is derived from an EMBL/GenBank/DDBJ whole genome shotgun (WGS) entry which is preliminary data.</text>
</comment>
<accession>A0ABY0IM16</accession>
<proteinExistence type="predicted"/>
<keyword evidence="3" id="KW-1185">Reference proteome</keyword>
<keyword evidence="1" id="KW-0812">Transmembrane</keyword>
<sequence length="225" mass="25824">MDAWQTILLAFGGNAALIAVLGLIGKSLLEKLIARDTKRFETDLKAKSDAAIEQLRSDLQIRSIEHQVRFSRLHEKRATVIAELYGVLVEMLWEAESFLSPMEWAGEPDKKQKHHTAMNKLVDFFRYFDKHRIYFPEEICASLEELAMKVRSHVIAFGVYVGFDDQSLNDYTRQQKEKAWNEGWDAIKGEIPKARKLLEDEFRHLLGATANPALQGTLRLPEARP</sequence>
<gene>
    <name evidence="2" type="ORF">EV678_2115</name>
</gene>
<evidence type="ECO:0008006" key="4">
    <source>
        <dbReference type="Google" id="ProtNLM"/>
    </source>
</evidence>
<organism evidence="2 3">
    <name type="scientific">Azospira oryzae</name>
    <dbReference type="NCBI Taxonomy" id="146939"/>
    <lineage>
        <taxon>Bacteria</taxon>
        <taxon>Pseudomonadati</taxon>
        <taxon>Pseudomonadota</taxon>
        <taxon>Betaproteobacteria</taxon>
        <taxon>Rhodocyclales</taxon>
        <taxon>Rhodocyclaceae</taxon>
        <taxon>Azospira</taxon>
    </lineage>
</organism>
<evidence type="ECO:0000313" key="2">
    <source>
        <dbReference type="EMBL" id="RZT76241.1"/>
    </source>
</evidence>
<evidence type="ECO:0000313" key="3">
    <source>
        <dbReference type="Proteomes" id="UP000292136"/>
    </source>
</evidence>
<feature type="transmembrane region" description="Helical" evidence="1">
    <location>
        <begin position="6"/>
        <end position="29"/>
    </location>
</feature>
<dbReference type="EMBL" id="SHKM01000002">
    <property type="protein sequence ID" value="RZT76241.1"/>
    <property type="molecule type" value="Genomic_DNA"/>
</dbReference>
<name>A0ABY0IM16_9RHOO</name>
<protein>
    <recommendedName>
        <fullName evidence="4">DUF4760 domain-containing protein</fullName>
    </recommendedName>
</protein>
<dbReference type="Proteomes" id="UP000292136">
    <property type="component" value="Unassembled WGS sequence"/>
</dbReference>
<keyword evidence="1" id="KW-1133">Transmembrane helix</keyword>
<dbReference type="RefSeq" id="WP_130459498.1">
    <property type="nucleotide sequence ID" value="NZ_SHKM01000002.1"/>
</dbReference>